<dbReference type="EMBL" id="GBRH01230524">
    <property type="protein sequence ID" value="JAD67371.1"/>
    <property type="molecule type" value="Transcribed_RNA"/>
</dbReference>
<dbReference type="AlphaFoldDB" id="A0A0A9BVM9"/>
<protein>
    <submittedName>
        <fullName evidence="1">Uncharacterized protein</fullName>
    </submittedName>
</protein>
<evidence type="ECO:0000313" key="1">
    <source>
        <dbReference type="EMBL" id="JAD67371.1"/>
    </source>
</evidence>
<name>A0A0A9BVM9_ARUDO</name>
<organism evidence="1">
    <name type="scientific">Arundo donax</name>
    <name type="common">Giant reed</name>
    <name type="synonym">Donax arundinaceus</name>
    <dbReference type="NCBI Taxonomy" id="35708"/>
    <lineage>
        <taxon>Eukaryota</taxon>
        <taxon>Viridiplantae</taxon>
        <taxon>Streptophyta</taxon>
        <taxon>Embryophyta</taxon>
        <taxon>Tracheophyta</taxon>
        <taxon>Spermatophyta</taxon>
        <taxon>Magnoliopsida</taxon>
        <taxon>Liliopsida</taxon>
        <taxon>Poales</taxon>
        <taxon>Poaceae</taxon>
        <taxon>PACMAD clade</taxon>
        <taxon>Arundinoideae</taxon>
        <taxon>Arundineae</taxon>
        <taxon>Arundo</taxon>
    </lineage>
</organism>
<reference evidence="1" key="2">
    <citation type="journal article" date="2015" name="Data Brief">
        <title>Shoot transcriptome of the giant reed, Arundo donax.</title>
        <authorList>
            <person name="Barrero R.A."/>
            <person name="Guerrero F.D."/>
            <person name="Moolhuijzen P."/>
            <person name="Goolsby J.A."/>
            <person name="Tidwell J."/>
            <person name="Bellgard S.E."/>
            <person name="Bellgard M.I."/>
        </authorList>
    </citation>
    <scope>NUCLEOTIDE SEQUENCE</scope>
    <source>
        <tissue evidence="1">Shoot tissue taken approximately 20 cm above the soil surface</tissue>
    </source>
</reference>
<sequence>MRFREHKCARKSCKFRSFR</sequence>
<proteinExistence type="predicted"/>
<reference evidence="1" key="1">
    <citation type="submission" date="2014-09" db="EMBL/GenBank/DDBJ databases">
        <authorList>
            <person name="Magalhaes I.L.F."/>
            <person name="Oliveira U."/>
            <person name="Santos F.R."/>
            <person name="Vidigal T.H.D.A."/>
            <person name="Brescovit A.D."/>
            <person name="Santos A.J."/>
        </authorList>
    </citation>
    <scope>NUCLEOTIDE SEQUENCE</scope>
    <source>
        <tissue evidence="1">Shoot tissue taken approximately 20 cm above the soil surface</tissue>
    </source>
</reference>
<accession>A0A0A9BVM9</accession>